<dbReference type="GO" id="GO:0005524">
    <property type="term" value="F:ATP binding"/>
    <property type="evidence" value="ECO:0007669"/>
    <property type="project" value="UniProtKB-KW"/>
</dbReference>
<dbReference type="SUPFAM" id="SSF52540">
    <property type="entry name" value="P-loop containing nucleoside triphosphate hydrolases"/>
    <property type="match status" value="2"/>
</dbReference>
<organism evidence="7 8">
    <name type="scientific">Candidatus Magasanikbacteria bacterium CG_4_9_14_0_2_um_filter_42_11</name>
    <dbReference type="NCBI Taxonomy" id="1974643"/>
    <lineage>
        <taxon>Bacteria</taxon>
        <taxon>Candidatus Magasanikiibacteriota</taxon>
    </lineage>
</organism>
<keyword evidence="5" id="KW-0812">Transmembrane</keyword>
<dbReference type="Proteomes" id="UP000231456">
    <property type="component" value="Unassembled WGS sequence"/>
</dbReference>
<keyword evidence="1" id="KW-0677">Repeat</keyword>
<dbReference type="InterPro" id="IPR027417">
    <property type="entry name" value="P-loop_NTPase"/>
</dbReference>
<keyword evidence="5" id="KW-0472">Membrane</keyword>
<feature type="domain" description="ABC transporter" evidence="6">
    <location>
        <begin position="304"/>
        <end position="519"/>
    </location>
</feature>
<feature type="transmembrane region" description="Helical" evidence="5">
    <location>
        <begin position="7"/>
        <end position="25"/>
    </location>
</feature>
<dbReference type="SMART" id="SM00382">
    <property type="entry name" value="AAA"/>
    <property type="match status" value="2"/>
</dbReference>
<comment type="caution">
    <text evidence="7">The sequence shown here is derived from an EMBL/GenBank/DDBJ whole genome shotgun (WGS) entry which is preliminary data.</text>
</comment>
<evidence type="ECO:0000256" key="3">
    <source>
        <dbReference type="ARBA" id="ARBA00022840"/>
    </source>
</evidence>
<proteinExistence type="predicted"/>
<keyword evidence="2" id="KW-0547">Nucleotide-binding</keyword>
<sequence>MCYTRPVYGFFSLFLLACSHMSILLQVNNLKKSYDIDPLFDGLSLTVSTGQHIGVVGRNGAGKSTLFKIIMGLEEAEDGEVKIHQSARIGYLRQQENPFELTETIIQFLMRSSGKEEWECAKIAGQFHLKKTQLTREIGSFAGGYQMRVKIVAMLLEDPNLLLLDEPTNYLDLSTLLLLEQFLRSFSGSFLLISHDREFLKRTCNETLEIAQGKASFFPQPLEAYLLYKEQQEEFARRYNKKIAKEQRHLQSFVDRFRYKASKASQAQSKLKQLHKLQTITIVNPINTASIYLPPISDKKGTALSVHEMTIGYPEYTVASDISFHIERGEHVAIVGNNGQGKTTLLKTIAGALTPLAGSYKFGVHIRIGYYAQHVPEMLNPKDQVGDHLTHMAGPDVSDQDVFQMAGNFLFHDDDLKKPISVLSGGEKARLCLAGLLLQKNDVLLLDEPTNHLDFETVEALAEGLANTNTTILFVSHNRTFVNNIATSIIEVGGGKVRRSLHDYENYIYHLKERLHIAMPELAEEEVAPNEKKERRIEIREELKQEKKNLHDAEVRMMELEKEKQELFAWFEQNPNSFSRIKKEQVDHITYELEGVEKEWLLTQEKIDGMEGELGRLV</sequence>
<dbReference type="Pfam" id="PF00005">
    <property type="entry name" value="ABC_tran"/>
    <property type="match status" value="2"/>
</dbReference>
<dbReference type="PANTHER" id="PTHR19211">
    <property type="entry name" value="ATP-BINDING TRANSPORT PROTEIN-RELATED"/>
    <property type="match status" value="1"/>
</dbReference>
<dbReference type="CDD" id="cd03221">
    <property type="entry name" value="ABCF_EF-3"/>
    <property type="match status" value="2"/>
</dbReference>
<name>A0A2M8FA90_9BACT</name>
<evidence type="ECO:0000256" key="2">
    <source>
        <dbReference type="ARBA" id="ARBA00022741"/>
    </source>
</evidence>
<dbReference type="InterPro" id="IPR003439">
    <property type="entry name" value="ABC_transporter-like_ATP-bd"/>
</dbReference>
<evidence type="ECO:0000259" key="6">
    <source>
        <dbReference type="PROSITE" id="PS50893"/>
    </source>
</evidence>
<dbReference type="InterPro" id="IPR017871">
    <property type="entry name" value="ABC_transporter-like_CS"/>
</dbReference>
<evidence type="ECO:0000256" key="1">
    <source>
        <dbReference type="ARBA" id="ARBA00022737"/>
    </source>
</evidence>
<keyword evidence="3 7" id="KW-0067">ATP-binding</keyword>
<protein>
    <submittedName>
        <fullName evidence="7">ABC transporter ATP-binding protein</fullName>
    </submittedName>
</protein>
<dbReference type="PROSITE" id="PS00211">
    <property type="entry name" value="ABC_TRANSPORTER_1"/>
    <property type="match status" value="1"/>
</dbReference>
<dbReference type="Pfam" id="PF12848">
    <property type="entry name" value="ABC_tran_Xtn"/>
    <property type="match status" value="1"/>
</dbReference>
<gene>
    <name evidence="7" type="ORF">CO030_01830</name>
</gene>
<dbReference type="GO" id="GO:0016887">
    <property type="term" value="F:ATP hydrolysis activity"/>
    <property type="evidence" value="ECO:0007669"/>
    <property type="project" value="InterPro"/>
</dbReference>
<evidence type="ECO:0000313" key="8">
    <source>
        <dbReference type="Proteomes" id="UP000231456"/>
    </source>
</evidence>
<dbReference type="Gene3D" id="3.40.50.300">
    <property type="entry name" value="P-loop containing nucleotide triphosphate hydrolases"/>
    <property type="match status" value="2"/>
</dbReference>
<dbReference type="PANTHER" id="PTHR19211:SF14">
    <property type="entry name" value="ATP-BINDING CASSETTE SUB-FAMILY F MEMBER 1"/>
    <property type="match status" value="1"/>
</dbReference>
<keyword evidence="4" id="KW-0175">Coiled coil</keyword>
<feature type="domain" description="ABC transporter" evidence="6">
    <location>
        <begin position="25"/>
        <end position="237"/>
    </location>
</feature>
<evidence type="ECO:0000256" key="4">
    <source>
        <dbReference type="SAM" id="Coils"/>
    </source>
</evidence>
<accession>A0A2M8FA90</accession>
<dbReference type="AlphaFoldDB" id="A0A2M8FA90"/>
<dbReference type="EMBL" id="PFRH01000063">
    <property type="protein sequence ID" value="PJC52628.1"/>
    <property type="molecule type" value="Genomic_DNA"/>
</dbReference>
<dbReference type="PROSITE" id="PS50893">
    <property type="entry name" value="ABC_TRANSPORTER_2"/>
    <property type="match status" value="2"/>
</dbReference>
<reference evidence="8" key="1">
    <citation type="submission" date="2017-09" db="EMBL/GenBank/DDBJ databases">
        <title>Depth-based differentiation of microbial function through sediment-hosted aquifers and enrichment of novel symbionts in the deep terrestrial subsurface.</title>
        <authorList>
            <person name="Probst A.J."/>
            <person name="Ladd B."/>
            <person name="Jarett J.K."/>
            <person name="Geller-Mcgrath D.E."/>
            <person name="Sieber C.M.K."/>
            <person name="Emerson J.B."/>
            <person name="Anantharaman K."/>
            <person name="Thomas B.C."/>
            <person name="Malmstrom R."/>
            <person name="Stieglmeier M."/>
            <person name="Klingl A."/>
            <person name="Woyke T."/>
            <person name="Ryan C.M."/>
            <person name="Banfield J.F."/>
        </authorList>
    </citation>
    <scope>NUCLEOTIDE SEQUENCE [LARGE SCALE GENOMIC DNA]</scope>
</reference>
<dbReference type="InterPro" id="IPR032781">
    <property type="entry name" value="ABC_tran_Xtn"/>
</dbReference>
<feature type="coiled-coil region" evidence="4">
    <location>
        <begin position="530"/>
        <end position="563"/>
    </location>
</feature>
<dbReference type="InterPro" id="IPR050611">
    <property type="entry name" value="ABCF"/>
</dbReference>
<keyword evidence="5" id="KW-1133">Transmembrane helix</keyword>
<dbReference type="PROSITE" id="PS51257">
    <property type="entry name" value="PROKAR_LIPOPROTEIN"/>
    <property type="match status" value="1"/>
</dbReference>
<evidence type="ECO:0000313" key="7">
    <source>
        <dbReference type="EMBL" id="PJC52628.1"/>
    </source>
</evidence>
<evidence type="ECO:0000256" key="5">
    <source>
        <dbReference type="SAM" id="Phobius"/>
    </source>
</evidence>
<dbReference type="InterPro" id="IPR003593">
    <property type="entry name" value="AAA+_ATPase"/>
</dbReference>